<feature type="domain" description="DUF7808" evidence="1">
    <location>
        <begin position="73"/>
        <end position="187"/>
    </location>
</feature>
<name>A0A016UVT7_9BILA</name>
<protein>
    <recommendedName>
        <fullName evidence="1">DUF7808 domain-containing protein</fullName>
    </recommendedName>
</protein>
<comment type="caution">
    <text evidence="2">The sequence shown here is derived from an EMBL/GenBank/DDBJ whole genome shotgun (WGS) entry which is preliminary data.</text>
</comment>
<accession>A0A016UVT7</accession>
<dbReference type="Pfam" id="PF25096">
    <property type="entry name" value="DUF7808"/>
    <property type="match status" value="1"/>
</dbReference>
<dbReference type="OrthoDB" id="5796062at2759"/>
<gene>
    <name evidence="2" type="primary">Acey_s0024.g1027</name>
    <name evidence="2" type="ORF">Y032_0024g1027</name>
</gene>
<evidence type="ECO:0000313" key="2">
    <source>
        <dbReference type="EMBL" id="EYC19335.1"/>
    </source>
</evidence>
<proteinExistence type="predicted"/>
<dbReference type="PANTHER" id="PTHR34493">
    <property type="entry name" value="PROTEIN CBG13422-RELATED"/>
    <property type="match status" value="1"/>
</dbReference>
<reference evidence="3" key="1">
    <citation type="journal article" date="2015" name="Nat. Genet.">
        <title>The genome and transcriptome of the zoonotic hookworm Ancylostoma ceylanicum identify infection-specific gene families.</title>
        <authorList>
            <person name="Schwarz E.M."/>
            <person name="Hu Y."/>
            <person name="Antoshechkin I."/>
            <person name="Miller M.M."/>
            <person name="Sternberg P.W."/>
            <person name="Aroian R.V."/>
        </authorList>
    </citation>
    <scope>NUCLEOTIDE SEQUENCE</scope>
    <source>
        <strain evidence="3">HY135</strain>
    </source>
</reference>
<evidence type="ECO:0000313" key="3">
    <source>
        <dbReference type="Proteomes" id="UP000024635"/>
    </source>
</evidence>
<sequence length="203" mass="23503">MFAPRGKEREDGGDLNGMVRNLHLVALLERLKSPFLEFTRVSWHAQDQGSHPPLATNRLGSVLSVDSHSYESRYVRCSREKDEQFQTFCSVVAEKVTTKPGERCLNDFEPHLKNVRNLCPTQCQHADEYEIIHKVPSNNHVCIKFENYGLIKRKKDVYLWRRGECINETIAFSINCGFPLSRRNLEKIQKDPSLYLAKLLARQ</sequence>
<dbReference type="InterPro" id="IPR056710">
    <property type="entry name" value="DUF7808"/>
</dbReference>
<dbReference type="EMBL" id="JARK01001360">
    <property type="protein sequence ID" value="EYC19335.1"/>
    <property type="molecule type" value="Genomic_DNA"/>
</dbReference>
<dbReference type="AlphaFoldDB" id="A0A016UVT7"/>
<keyword evidence="3" id="KW-1185">Reference proteome</keyword>
<organism evidence="2 3">
    <name type="scientific">Ancylostoma ceylanicum</name>
    <dbReference type="NCBI Taxonomy" id="53326"/>
    <lineage>
        <taxon>Eukaryota</taxon>
        <taxon>Metazoa</taxon>
        <taxon>Ecdysozoa</taxon>
        <taxon>Nematoda</taxon>
        <taxon>Chromadorea</taxon>
        <taxon>Rhabditida</taxon>
        <taxon>Rhabditina</taxon>
        <taxon>Rhabditomorpha</taxon>
        <taxon>Strongyloidea</taxon>
        <taxon>Ancylostomatidae</taxon>
        <taxon>Ancylostomatinae</taxon>
        <taxon>Ancylostoma</taxon>
    </lineage>
</organism>
<dbReference type="Proteomes" id="UP000024635">
    <property type="component" value="Unassembled WGS sequence"/>
</dbReference>
<evidence type="ECO:0000259" key="1">
    <source>
        <dbReference type="Pfam" id="PF25096"/>
    </source>
</evidence>